<accession>A0A0P0WS67</accession>
<evidence type="ECO:0000313" key="2">
    <source>
        <dbReference type="EMBL" id="BAS96042.1"/>
    </source>
</evidence>
<reference evidence="2 3" key="3">
    <citation type="journal article" date="2013" name="Rice">
        <title>Improvement of the Oryza sativa Nipponbare reference genome using next generation sequence and optical map data.</title>
        <authorList>
            <person name="Kawahara Y."/>
            <person name="de la Bastide M."/>
            <person name="Hamilton J.P."/>
            <person name="Kanamori H."/>
            <person name="McCombie W.R."/>
            <person name="Ouyang S."/>
            <person name="Schwartz D.C."/>
            <person name="Tanaka T."/>
            <person name="Wu J."/>
            <person name="Zhou S."/>
            <person name="Childs K.L."/>
            <person name="Davidson R.M."/>
            <person name="Lin H."/>
            <person name="Quesada-Ocampo L."/>
            <person name="Vaillancourt B."/>
            <person name="Sakai H."/>
            <person name="Lee S.S."/>
            <person name="Kim J."/>
            <person name="Numa H."/>
            <person name="Itoh T."/>
            <person name="Buell C.R."/>
            <person name="Matsumoto T."/>
        </authorList>
    </citation>
    <scope>NUCLEOTIDE SEQUENCE [LARGE SCALE GENOMIC DNA]</scope>
    <source>
        <strain evidence="3">cv. Nipponbare</strain>
    </source>
</reference>
<organism evidence="2 3">
    <name type="scientific">Oryza sativa subsp. japonica</name>
    <name type="common">Rice</name>
    <dbReference type="NCBI Taxonomy" id="39947"/>
    <lineage>
        <taxon>Eukaryota</taxon>
        <taxon>Viridiplantae</taxon>
        <taxon>Streptophyta</taxon>
        <taxon>Embryophyta</taxon>
        <taxon>Tracheophyta</taxon>
        <taxon>Spermatophyta</taxon>
        <taxon>Magnoliopsida</taxon>
        <taxon>Liliopsida</taxon>
        <taxon>Poales</taxon>
        <taxon>Poaceae</taxon>
        <taxon>BOP clade</taxon>
        <taxon>Oryzoideae</taxon>
        <taxon>Oryzeae</taxon>
        <taxon>Oryzinae</taxon>
        <taxon>Oryza</taxon>
        <taxon>Oryza sativa</taxon>
    </lineage>
</organism>
<feature type="signal peptide" evidence="1">
    <location>
        <begin position="1"/>
        <end position="23"/>
    </location>
</feature>
<keyword evidence="1" id="KW-0732">Signal</keyword>
<dbReference type="EMBL" id="AP014962">
    <property type="protein sequence ID" value="BAS96042.1"/>
    <property type="molecule type" value="Genomic_DNA"/>
</dbReference>
<feature type="chain" id="PRO_5006056840" evidence="1">
    <location>
        <begin position="24"/>
        <end position="83"/>
    </location>
</feature>
<reference evidence="2 3" key="2">
    <citation type="journal article" date="2013" name="Plant Cell Physiol.">
        <title>Rice Annotation Project Database (RAP-DB): an integrative and interactive database for rice genomics.</title>
        <authorList>
            <person name="Sakai H."/>
            <person name="Lee S.S."/>
            <person name="Tanaka T."/>
            <person name="Numa H."/>
            <person name="Kim J."/>
            <person name="Kawahara Y."/>
            <person name="Wakimoto H."/>
            <person name="Yang C.C."/>
            <person name="Iwamoto M."/>
            <person name="Abe T."/>
            <person name="Yamada Y."/>
            <person name="Muto A."/>
            <person name="Inokuchi H."/>
            <person name="Ikemura T."/>
            <person name="Matsumoto T."/>
            <person name="Sasaki T."/>
            <person name="Itoh T."/>
        </authorList>
    </citation>
    <scope>NUCLEOTIDE SEQUENCE [LARGE SCALE GENOMIC DNA]</scope>
    <source>
        <strain evidence="3">cv. Nipponbare</strain>
    </source>
</reference>
<dbReference type="eggNOG" id="ENOG502R3I4">
    <property type="taxonomic scope" value="Eukaryota"/>
</dbReference>
<dbReference type="PaxDb" id="39947-A0A0P0WS67"/>
<evidence type="ECO:0000313" key="3">
    <source>
        <dbReference type="Proteomes" id="UP000059680"/>
    </source>
</evidence>
<protein>
    <submittedName>
        <fullName evidence="2">Os06g0137166 protein</fullName>
    </submittedName>
</protein>
<gene>
    <name evidence="2" type="ordered locus">Os06g0137166</name>
    <name evidence="2" type="ORF">OSNPB_060137166</name>
</gene>
<dbReference type="InParanoid" id="A0A0P0WS67"/>
<reference evidence="3" key="1">
    <citation type="journal article" date="2005" name="Nature">
        <title>The map-based sequence of the rice genome.</title>
        <authorList>
            <consortium name="International rice genome sequencing project (IRGSP)"/>
            <person name="Matsumoto T."/>
            <person name="Wu J."/>
            <person name="Kanamori H."/>
            <person name="Katayose Y."/>
            <person name="Fujisawa M."/>
            <person name="Namiki N."/>
            <person name="Mizuno H."/>
            <person name="Yamamoto K."/>
            <person name="Antonio B.A."/>
            <person name="Baba T."/>
            <person name="Sakata K."/>
            <person name="Nagamura Y."/>
            <person name="Aoki H."/>
            <person name="Arikawa K."/>
            <person name="Arita K."/>
            <person name="Bito T."/>
            <person name="Chiden Y."/>
            <person name="Fujitsuka N."/>
            <person name="Fukunaka R."/>
            <person name="Hamada M."/>
            <person name="Harada C."/>
            <person name="Hayashi A."/>
            <person name="Hijishita S."/>
            <person name="Honda M."/>
            <person name="Hosokawa S."/>
            <person name="Ichikawa Y."/>
            <person name="Idonuma A."/>
            <person name="Iijima M."/>
            <person name="Ikeda M."/>
            <person name="Ikeno M."/>
            <person name="Ito K."/>
            <person name="Ito S."/>
            <person name="Ito T."/>
            <person name="Ito Y."/>
            <person name="Ito Y."/>
            <person name="Iwabuchi A."/>
            <person name="Kamiya K."/>
            <person name="Karasawa W."/>
            <person name="Kurita K."/>
            <person name="Katagiri S."/>
            <person name="Kikuta A."/>
            <person name="Kobayashi H."/>
            <person name="Kobayashi N."/>
            <person name="Machita K."/>
            <person name="Maehara T."/>
            <person name="Masukawa M."/>
            <person name="Mizubayashi T."/>
            <person name="Mukai Y."/>
            <person name="Nagasaki H."/>
            <person name="Nagata Y."/>
            <person name="Naito S."/>
            <person name="Nakashima M."/>
            <person name="Nakama Y."/>
            <person name="Nakamichi Y."/>
            <person name="Nakamura M."/>
            <person name="Meguro A."/>
            <person name="Negishi M."/>
            <person name="Ohta I."/>
            <person name="Ohta T."/>
            <person name="Okamoto M."/>
            <person name="Ono N."/>
            <person name="Saji S."/>
            <person name="Sakaguchi M."/>
            <person name="Sakai K."/>
            <person name="Shibata M."/>
            <person name="Shimokawa T."/>
            <person name="Song J."/>
            <person name="Takazaki Y."/>
            <person name="Terasawa K."/>
            <person name="Tsugane M."/>
            <person name="Tsuji K."/>
            <person name="Ueda S."/>
            <person name="Waki K."/>
            <person name="Yamagata H."/>
            <person name="Yamamoto M."/>
            <person name="Yamamoto S."/>
            <person name="Yamane H."/>
            <person name="Yoshiki S."/>
            <person name="Yoshihara R."/>
            <person name="Yukawa K."/>
            <person name="Zhong H."/>
            <person name="Yano M."/>
            <person name="Yuan Q."/>
            <person name="Ouyang S."/>
            <person name="Liu J."/>
            <person name="Jones K.M."/>
            <person name="Gansberger K."/>
            <person name="Moffat K."/>
            <person name="Hill J."/>
            <person name="Bera J."/>
            <person name="Fadrosh D."/>
            <person name="Jin S."/>
            <person name="Johri S."/>
            <person name="Kim M."/>
            <person name="Overton L."/>
            <person name="Reardon M."/>
            <person name="Tsitrin T."/>
            <person name="Vuong H."/>
            <person name="Weaver B."/>
            <person name="Ciecko A."/>
            <person name="Tallon L."/>
            <person name="Jackson J."/>
            <person name="Pai G."/>
            <person name="Aken S.V."/>
            <person name="Utterback T."/>
            <person name="Reidmuller S."/>
            <person name="Feldblyum T."/>
            <person name="Hsiao J."/>
            <person name="Zismann V."/>
            <person name="Iobst S."/>
            <person name="de Vazeille A.R."/>
            <person name="Buell C.R."/>
            <person name="Ying K."/>
            <person name="Li Y."/>
            <person name="Lu T."/>
            <person name="Huang Y."/>
            <person name="Zhao Q."/>
            <person name="Feng Q."/>
            <person name="Zhang L."/>
            <person name="Zhu J."/>
            <person name="Weng Q."/>
            <person name="Mu J."/>
            <person name="Lu Y."/>
            <person name="Fan D."/>
            <person name="Liu Y."/>
            <person name="Guan J."/>
            <person name="Zhang Y."/>
            <person name="Yu S."/>
            <person name="Liu X."/>
            <person name="Zhang Y."/>
            <person name="Hong G."/>
            <person name="Han B."/>
            <person name="Choisne N."/>
            <person name="Demange N."/>
            <person name="Orjeda G."/>
            <person name="Samain S."/>
            <person name="Cattolico L."/>
            <person name="Pelletier E."/>
            <person name="Couloux A."/>
            <person name="Segurens B."/>
            <person name="Wincker P."/>
            <person name="D'Hont A."/>
            <person name="Scarpelli C."/>
            <person name="Weissenbach J."/>
            <person name="Salanoubat M."/>
            <person name="Quetier F."/>
            <person name="Yu Y."/>
            <person name="Kim H.R."/>
            <person name="Rambo T."/>
            <person name="Currie J."/>
            <person name="Collura K."/>
            <person name="Luo M."/>
            <person name="Yang T."/>
            <person name="Ammiraju J.S.S."/>
            <person name="Engler F."/>
            <person name="Soderlund C."/>
            <person name="Wing R.A."/>
            <person name="Palmer L.E."/>
            <person name="de la Bastide M."/>
            <person name="Spiegel L."/>
            <person name="Nascimento L."/>
            <person name="Zutavern T."/>
            <person name="O'Shaughnessy A."/>
            <person name="Dike S."/>
            <person name="Dedhia N."/>
            <person name="Preston R."/>
            <person name="Balija V."/>
            <person name="McCombie W.R."/>
            <person name="Chow T."/>
            <person name="Chen H."/>
            <person name="Chung M."/>
            <person name="Chen C."/>
            <person name="Shaw J."/>
            <person name="Wu H."/>
            <person name="Hsiao K."/>
            <person name="Chao Y."/>
            <person name="Chu M."/>
            <person name="Cheng C."/>
            <person name="Hour A."/>
            <person name="Lee P."/>
            <person name="Lin S."/>
            <person name="Lin Y."/>
            <person name="Liou J."/>
            <person name="Liu S."/>
            <person name="Hsing Y."/>
            <person name="Raghuvanshi S."/>
            <person name="Mohanty A."/>
            <person name="Bharti A.K."/>
            <person name="Gaur A."/>
            <person name="Gupta V."/>
            <person name="Kumar D."/>
            <person name="Ravi V."/>
            <person name="Vij S."/>
            <person name="Kapur A."/>
            <person name="Khurana P."/>
            <person name="Khurana P."/>
            <person name="Khurana J.P."/>
            <person name="Tyagi A.K."/>
            <person name="Gaikwad K."/>
            <person name="Singh A."/>
            <person name="Dalal V."/>
            <person name="Srivastava S."/>
            <person name="Dixit A."/>
            <person name="Pal A.K."/>
            <person name="Ghazi I.A."/>
            <person name="Yadav M."/>
            <person name="Pandit A."/>
            <person name="Bhargava A."/>
            <person name="Sureshbabu K."/>
            <person name="Batra K."/>
            <person name="Sharma T.R."/>
            <person name="Mohapatra T."/>
            <person name="Singh N.K."/>
            <person name="Messing J."/>
            <person name="Nelson A.B."/>
            <person name="Fuks G."/>
            <person name="Kavchok S."/>
            <person name="Keizer G."/>
            <person name="Linton E."/>
            <person name="Llaca V."/>
            <person name="Song R."/>
            <person name="Tanyolac B."/>
            <person name="Young S."/>
            <person name="Ho-Il K."/>
            <person name="Hahn J.H."/>
            <person name="Sangsakoo G."/>
            <person name="Vanavichit A."/>
            <person name="de Mattos Luiz.A.T."/>
            <person name="Zimmer P.D."/>
            <person name="Malone G."/>
            <person name="Dellagostin O."/>
            <person name="de Oliveira A.C."/>
            <person name="Bevan M."/>
            <person name="Bancroft I."/>
            <person name="Minx P."/>
            <person name="Cordum H."/>
            <person name="Wilson R."/>
            <person name="Cheng Z."/>
            <person name="Jin W."/>
            <person name="Jiang J."/>
            <person name="Leong S.A."/>
            <person name="Iwama H."/>
            <person name="Gojobori T."/>
            <person name="Itoh T."/>
            <person name="Niimura Y."/>
            <person name="Fujii Y."/>
            <person name="Habara T."/>
            <person name="Sakai H."/>
            <person name="Sato Y."/>
            <person name="Wilson G."/>
            <person name="Kumar K."/>
            <person name="McCouch S."/>
            <person name="Juretic N."/>
            <person name="Hoen D."/>
            <person name="Wright S."/>
            <person name="Bruskiewich R."/>
            <person name="Bureau T."/>
            <person name="Miyao A."/>
            <person name="Hirochika H."/>
            <person name="Nishikawa T."/>
            <person name="Kadowaki K."/>
            <person name="Sugiura M."/>
            <person name="Burr B."/>
            <person name="Sasaki T."/>
        </authorList>
    </citation>
    <scope>NUCLEOTIDE SEQUENCE [LARGE SCALE GENOMIC DNA]</scope>
    <source>
        <strain evidence="3">cv. Nipponbare</strain>
    </source>
</reference>
<evidence type="ECO:0000256" key="1">
    <source>
        <dbReference type="SAM" id="SignalP"/>
    </source>
</evidence>
<dbReference type="Proteomes" id="UP000059680">
    <property type="component" value="Chromosome 6"/>
</dbReference>
<keyword evidence="3" id="KW-1185">Reference proteome</keyword>
<dbReference type="AlphaFoldDB" id="A0A0P0WS67"/>
<proteinExistence type="predicted"/>
<dbReference type="Gramene" id="Os06t0137166-00">
    <property type="protein sequence ID" value="Os06t0137166-00"/>
    <property type="gene ID" value="Os06g0137166"/>
</dbReference>
<name>A0A0P0WS67_ORYSJ</name>
<sequence>MFSTFIALCPNIIVLVVSPRCLGDGPIVTTNDVSMYLPPNESLSNLVSFESRTGTCGLFSASALMHFPSALRDKLIDFASSNV</sequence>